<keyword evidence="6 8" id="KW-0472">Membrane</keyword>
<keyword evidence="3" id="KW-0813">Transport</keyword>
<evidence type="ECO:0008006" key="11">
    <source>
        <dbReference type="Google" id="ProtNLM"/>
    </source>
</evidence>
<comment type="subcellular location">
    <subcellularLocation>
        <location evidence="1">Membrane</location>
        <topology evidence="1">Multi-pass membrane protein</topology>
    </subcellularLocation>
</comment>
<keyword evidence="3" id="KW-0762">Sugar transport</keyword>
<keyword evidence="10" id="KW-1185">Reference proteome</keyword>
<dbReference type="GO" id="GO:0000139">
    <property type="term" value="C:Golgi membrane"/>
    <property type="evidence" value="ECO:0007669"/>
    <property type="project" value="InterPro"/>
</dbReference>
<keyword evidence="5 8" id="KW-1133">Transmembrane helix</keyword>
<feature type="transmembrane region" description="Helical" evidence="8">
    <location>
        <begin position="272"/>
        <end position="295"/>
    </location>
</feature>
<dbReference type="Proteomes" id="UP001209878">
    <property type="component" value="Unassembled WGS sequence"/>
</dbReference>
<gene>
    <name evidence="9" type="ORF">NP493_344g01012</name>
</gene>
<dbReference type="EMBL" id="JAODUO010000344">
    <property type="protein sequence ID" value="KAK2182629.1"/>
    <property type="molecule type" value="Genomic_DNA"/>
</dbReference>
<feature type="transmembrane region" description="Helical" evidence="8">
    <location>
        <begin position="375"/>
        <end position="395"/>
    </location>
</feature>
<dbReference type="Pfam" id="PF04142">
    <property type="entry name" value="Nuc_sug_transp"/>
    <property type="match status" value="1"/>
</dbReference>
<feature type="transmembrane region" description="Helical" evidence="8">
    <location>
        <begin position="328"/>
        <end position="346"/>
    </location>
</feature>
<evidence type="ECO:0000256" key="8">
    <source>
        <dbReference type="SAM" id="Phobius"/>
    </source>
</evidence>
<keyword evidence="4 8" id="KW-0812">Transmembrane</keyword>
<dbReference type="AlphaFoldDB" id="A0AAD9L3F0"/>
<proteinExistence type="inferred from homology"/>
<name>A0AAD9L3F0_RIDPI</name>
<reference evidence="9" key="1">
    <citation type="journal article" date="2023" name="Mol. Biol. Evol.">
        <title>Third-Generation Sequencing Reveals the Adaptive Role of the Epigenome in Three Deep-Sea Polychaetes.</title>
        <authorList>
            <person name="Perez M."/>
            <person name="Aroh O."/>
            <person name="Sun Y."/>
            <person name="Lan Y."/>
            <person name="Juniper S.K."/>
            <person name="Young C.R."/>
            <person name="Angers B."/>
            <person name="Qian P.Y."/>
        </authorList>
    </citation>
    <scope>NUCLEOTIDE SEQUENCE</scope>
    <source>
        <strain evidence="9">R07B-5</strain>
    </source>
</reference>
<dbReference type="GO" id="GO:0015165">
    <property type="term" value="F:pyrimidine nucleotide-sugar transmembrane transporter activity"/>
    <property type="evidence" value="ECO:0007669"/>
    <property type="project" value="InterPro"/>
</dbReference>
<evidence type="ECO:0000256" key="4">
    <source>
        <dbReference type="ARBA" id="ARBA00022692"/>
    </source>
</evidence>
<comment type="similarity">
    <text evidence="2">Belongs to the nucleotide-sugar transporter family. SLC35A subfamily.</text>
</comment>
<evidence type="ECO:0000313" key="10">
    <source>
        <dbReference type="Proteomes" id="UP001209878"/>
    </source>
</evidence>
<feature type="transmembrane region" description="Helical" evidence="8">
    <location>
        <begin position="236"/>
        <end position="252"/>
    </location>
</feature>
<evidence type="ECO:0000256" key="5">
    <source>
        <dbReference type="ARBA" id="ARBA00022989"/>
    </source>
</evidence>
<evidence type="ECO:0000256" key="2">
    <source>
        <dbReference type="ARBA" id="ARBA00009976"/>
    </source>
</evidence>
<dbReference type="PANTHER" id="PTHR10231">
    <property type="entry name" value="NUCLEOTIDE-SUGAR TRANSMEMBRANE TRANSPORTER"/>
    <property type="match status" value="1"/>
</dbReference>
<dbReference type="InterPro" id="IPR007271">
    <property type="entry name" value="Nuc_sug_transpt"/>
</dbReference>
<feature type="transmembrane region" description="Helical" evidence="8">
    <location>
        <begin position="199"/>
        <end position="224"/>
    </location>
</feature>
<evidence type="ECO:0000256" key="1">
    <source>
        <dbReference type="ARBA" id="ARBA00004141"/>
    </source>
</evidence>
<organism evidence="9 10">
    <name type="scientific">Ridgeia piscesae</name>
    <name type="common">Tubeworm</name>
    <dbReference type="NCBI Taxonomy" id="27915"/>
    <lineage>
        <taxon>Eukaryota</taxon>
        <taxon>Metazoa</taxon>
        <taxon>Spiralia</taxon>
        <taxon>Lophotrochozoa</taxon>
        <taxon>Annelida</taxon>
        <taxon>Polychaeta</taxon>
        <taxon>Sedentaria</taxon>
        <taxon>Canalipalpata</taxon>
        <taxon>Sabellida</taxon>
        <taxon>Siboglinidae</taxon>
        <taxon>Ridgeia</taxon>
    </lineage>
</organism>
<dbReference type="SUPFAM" id="SSF103481">
    <property type="entry name" value="Multidrug resistance efflux transporter EmrE"/>
    <property type="match status" value="1"/>
</dbReference>
<evidence type="ECO:0000256" key="3">
    <source>
        <dbReference type="ARBA" id="ARBA00022597"/>
    </source>
</evidence>
<feature type="transmembrane region" description="Helical" evidence="8">
    <location>
        <begin position="170"/>
        <end position="187"/>
    </location>
</feature>
<feature type="region of interest" description="Disordered" evidence="7">
    <location>
        <begin position="1"/>
        <end position="22"/>
    </location>
</feature>
<accession>A0AAD9L3F0</accession>
<dbReference type="InterPro" id="IPR037185">
    <property type="entry name" value="EmrE-like"/>
</dbReference>
<feature type="transmembrane region" description="Helical" evidence="8">
    <location>
        <begin position="143"/>
        <end position="163"/>
    </location>
</feature>
<evidence type="ECO:0000313" key="9">
    <source>
        <dbReference type="EMBL" id="KAK2182629.1"/>
    </source>
</evidence>
<feature type="transmembrane region" description="Helical" evidence="8">
    <location>
        <begin position="117"/>
        <end position="137"/>
    </location>
</feature>
<protein>
    <recommendedName>
        <fullName evidence="11">Nucleotide-sugar transporter</fullName>
    </recommendedName>
</protein>
<evidence type="ECO:0000256" key="7">
    <source>
        <dbReference type="SAM" id="MobiDB-lite"/>
    </source>
</evidence>
<evidence type="ECO:0000256" key="6">
    <source>
        <dbReference type="ARBA" id="ARBA00023136"/>
    </source>
</evidence>
<comment type="caution">
    <text evidence="9">The sequence shown here is derived from an EMBL/GenBank/DDBJ whole genome shotgun (WGS) entry which is preliminary data.</text>
</comment>
<sequence length="438" mass="49748">MKGERNHANGPMRLHLRSSNSVSESDVENQYFPAAVNNKTLAREAEGCSQILFHTSTFIVIDVCRQVAGYGMKYYNHDQFPVEPTEVVAISEIIKVVIFFCKLVLEGSFSSLKLSRLYILPSLLYAINSNIYFAAMHYTTPPFWNILLQLRVIFTAIMYRVVFRRTIRPMQWFALTLLMSSIFLSKFSSSHHLLGTEDLSVAVSLSIVASLIASLGPLYTEYLFKNDTRTFTDMQLQLYLFGTLSTWGLYILEFVYSGNSHTHRFVGDNQEVAFTMMLMCISLTALIGISTAYIMKRLDNMVKLYAESLSSMLMTVACVTLFPKRFTIDAVFIISLLLTFAAIFIYEKDNLKIPGGLQKNCVHIWKSLCHQKVRLIVLIILGIISCIAICLVVVYTKDIIEYLGKIQLGAGTEVEAPTQRVTIRVRHHKMRKMPALKQ</sequence>